<feature type="transmembrane region" description="Helical" evidence="6">
    <location>
        <begin position="229"/>
        <end position="251"/>
    </location>
</feature>
<evidence type="ECO:0000256" key="3">
    <source>
        <dbReference type="ARBA" id="ARBA00022989"/>
    </source>
</evidence>
<evidence type="ECO:0000256" key="1">
    <source>
        <dbReference type="ARBA" id="ARBA00004141"/>
    </source>
</evidence>
<protein>
    <submittedName>
        <fullName evidence="7">Zip-domain-containing protein</fullName>
    </submittedName>
</protein>
<accession>A0AAE0UCZ7</accession>
<comment type="subcellular location">
    <subcellularLocation>
        <location evidence="1">Membrane</location>
        <topology evidence="1">Multi-pass membrane protein</topology>
    </subcellularLocation>
</comment>
<dbReference type="PANTHER" id="PTHR11040">
    <property type="entry name" value="ZINC/IRON TRANSPORTER"/>
    <property type="match status" value="1"/>
</dbReference>
<dbReference type="InterPro" id="IPR003689">
    <property type="entry name" value="ZIP"/>
</dbReference>
<sequence>MNCPSRTDDAELEHPFWNQQPHYLAADLTTRQDLNGIANSRTHRHGSQGCEVGVCALNHHPGAGIAQHDSDRRPQVPPEKNNTSAGRWSIDPAPQKLAAAGGDDRACRTRPELAPLLRSAAAAVPAWVTWVLSVVVTSLVMTTLMNHGNDRHVQVDATPVVIARAEPPVTEPRVFKRASTCPKGGVADESLYNTPLHGAALAIIFGVSFLACALPVLMTRFPMIRLPPVFFFAVRHFGTGVLIATAFVHLLPTAFISLSNQCLDSFWTEQYPAMPGAIALAAIFMVTIVEMVFHPGRHVHHGPHESEQASGAAQSNNNADNNEEAIDPLSRLPSATLSPNDRDTTTFMSINSPNLLPSRPKGALRGRAHSIGRRLSHVSRQGQDSPAILPALPSEDNLPPQVEFNKEIFQSDLTLSSPTTQQLESQLPSTYLVLTPEQKHRKETLQCVLLECGILFHSVFIGMALSVSVGTDFVVLLIAIAFHQTFEGLALGSRIASINWPAKQAKQPWFMALAYGCTTPIGQAIGLATHRLYSPESEVGLVLVGTMNAISSGLLVFASLVELLSEDFLSDESWRTLRGRKRVAACGLVFAGAVGMSLVGAWA</sequence>
<organism evidence="7 8">
    <name type="scientific">Sordaria brevicollis</name>
    <dbReference type="NCBI Taxonomy" id="83679"/>
    <lineage>
        <taxon>Eukaryota</taxon>
        <taxon>Fungi</taxon>
        <taxon>Dikarya</taxon>
        <taxon>Ascomycota</taxon>
        <taxon>Pezizomycotina</taxon>
        <taxon>Sordariomycetes</taxon>
        <taxon>Sordariomycetidae</taxon>
        <taxon>Sordariales</taxon>
        <taxon>Sordariaceae</taxon>
        <taxon>Sordaria</taxon>
    </lineage>
</organism>
<evidence type="ECO:0000256" key="2">
    <source>
        <dbReference type="ARBA" id="ARBA00022692"/>
    </source>
</evidence>
<dbReference type="GO" id="GO:0005385">
    <property type="term" value="F:zinc ion transmembrane transporter activity"/>
    <property type="evidence" value="ECO:0007669"/>
    <property type="project" value="TreeGrafter"/>
</dbReference>
<feature type="transmembrane region" description="Helical" evidence="6">
    <location>
        <begin position="582"/>
        <end position="602"/>
    </location>
</feature>
<feature type="compositionally biased region" description="Polar residues" evidence="5">
    <location>
        <begin position="333"/>
        <end position="355"/>
    </location>
</feature>
<reference evidence="7" key="2">
    <citation type="submission" date="2023-07" db="EMBL/GenBank/DDBJ databases">
        <authorList>
            <consortium name="Lawrence Berkeley National Laboratory"/>
            <person name="Haridas S."/>
            <person name="Hensen N."/>
            <person name="Bonometti L."/>
            <person name="Westerberg I."/>
            <person name="Brannstrom I.O."/>
            <person name="Guillou S."/>
            <person name="Cros-Aarteil S."/>
            <person name="Calhoun S."/>
            <person name="Kuo A."/>
            <person name="Mondo S."/>
            <person name="Pangilinan J."/>
            <person name="Riley R."/>
            <person name="LaButti K."/>
            <person name="Andreopoulos B."/>
            <person name="Lipzen A."/>
            <person name="Chen C."/>
            <person name="Yanf M."/>
            <person name="Daum C."/>
            <person name="Ng V."/>
            <person name="Clum A."/>
            <person name="Steindorff A."/>
            <person name="Ohm R."/>
            <person name="Martin F."/>
            <person name="Silar P."/>
            <person name="Natvig D."/>
            <person name="Lalanne C."/>
            <person name="Gautier V."/>
            <person name="Ament-velasquez S.L."/>
            <person name="Kruys A."/>
            <person name="Hutchinson M.I."/>
            <person name="Powell A.J."/>
            <person name="Barry K."/>
            <person name="Miller A.N."/>
            <person name="Grigoriev I.V."/>
            <person name="Debuchy R."/>
            <person name="Gladieux P."/>
            <person name="Thoren M.H."/>
            <person name="Johannesson H."/>
        </authorList>
    </citation>
    <scope>NUCLEOTIDE SEQUENCE</scope>
    <source>
        <strain evidence="7">FGSC 1904</strain>
    </source>
</reference>
<dbReference type="AlphaFoldDB" id="A0AAE0UCZ7"/>
<feature type="transmembrane region" description="Helical" evidence="6">
    <location>
        <begin position="271"/>
        <end position="293"/>
    </location>
</feature>
<dbReference type="PANTHER" id="PTHR11040:SF55">
    <property type="entry name" value="MEMBRANE ZINC ION TRANSPORTER, PUTATIVE (AFU_ORTHOLOGUE AFUA_6G00470)-RELATED"/>
    <property type="match status" value="1"/>
</dbReference>
<reference evidence="7" key="1">
    <citation type="journal article" date="2023" name="Mol. Phylogenet. Evol.">
        <title>Genome-scale phylogeny and comparative genomics of the fungal order Sordariales.</title>
        <authorList>
            <person name="Hensen N."/>
            <person name="Bonometti L."/>
            <person name="Westerberg I."/>
            <person name="Brannstrom I.O."/>
            <person name="Guillou S."/>
            <person name="Cros-Aarteil S."/>
            <person name="Calhoun S."/>
            <person name="Haridas S."/>
            <person name="Kuo A."/>
            <person name="Mondo S."/>
            <person name="Pangilinan J."/>
            <person name="Riley R."/>
            <person name="LaButti K."/>
            <person name="Andreopoulos B."/>
            <person name="Lipzen A."/>
            <person name="Chen C."/>
            <person name="Yan M."/>
            <person name="Daum C."/>
            <person name="Ng V."/>
            <person name="Clum A."/>
            <person name="Steindorff A."/>
            <person name="Ohm R.A."/>
            <person name="Martin F."/>
            <person name="Silar P."/>
            <person name="Natvig D.O."/>
            <person name="Lalanne C."/>
            <person name="Gautier V."/>
            <person name="Ament-Velasquez S.L."/>
            <person name="Kruys A."/>
            <person name="Hutchinson M.I."/>
            <person name="Powell A.J."/>
            <person name="Barry K."/>
            <person name="Miller A.N."/>
            <person name="Grigoriev I.V."/>
            <person name="Debuchy R."/>
            <person name="Gladieux P."/>
            <person name="Hiltunen Thoren M."/>
            <person name="Johannesson H."/>
        </authorList>
    </citation>
    <scope>NUCLEOTIDE SEQUENCE</scope>
    <source>
        <strain evidence="7">FGSC 1904</strain>
    </source>
</reference>
<evidence type="ECO:0000313" key="7">
    <source>
        <dbReference type="EMBL" id="KAK3399563.1"/>
    </source>
</evidence>
<evidence type="ECO:0000256" key="4">
    <source>
        <dbReference type="ARBA" id="ARBA00023136"/>
    </source>
</evidence>
<evidence type="ECO:0000313" key="8">
    <source>
        <dbReference type="Proteomes" id="UP001281003"/>
    </source>
</evidence>
<feature type="compositionally biased region" description="Low complexity" evidence="5">
    <location>
        <begin position="308"/>
        <end position="320"/>
    </location>
</feature>
<feature type="transmembrane region" description="Helical" evidence="6">
    <location>
        <begin position="448"/>
        <end position="467"/>
    </location>
</feature>
<keyword evidence="2 6" id="KW-0812">Transmembrane</keyword>
<proteinExistence type="predicted"/>
<keyword evidence="3 6" id="KW-1133">Transmembrane helix</keyword>
<feature type="region of interest" description="Disordered" evidence="5">
    <location>
        <begin position="376"/>
        <end position="396"/>
    </location>
</feature>
<feature type="region of interest" description="Disordered" evidence="5">
    <location>
        <begin position="61"/>
        <end position="93"/>
    </location>
</feature>
<dbReference type="Proteomes" id="UP001281003">
    <property type="component" value="Unassembled WGS sequence"/>
</dbReference>
<gene>
    <name evidence="7" type="ORF">B0T20DRAFT_406548</name>
</gene>
<feature type="region of interest" description="Disordered" evidence="5">
    <location>
        <begin position="297"/>
        <end position="364"/>
    </location>
</feature>
<evidence type="ECO:0000256" key="5">
    <source>
        <dbReference type="SAM" id="MobiDB-lite"/>
    </source>
</evidence>
<comment type="caution">
    <text evidence="7">The sequence shown here is derived from an EMBL/GenBank/DDBJ whole genome shotgun (WGS) entry which is preliminary data.</text>
</comment>
<feature type="transmembrane region" description="Helical" evidence="6">
    <location>
        <begin position="196"/>
        <end position="217"/>
    </location>
</feature>
<feature type="transmembrane region" description="Helical" evidence="6">
    <location>
        <begin position="512"/>
        <end position="533"/>
    </location>
</feature>
<keyword evidence="4 6" id="KW-0472">Membrane</keyword>
<feature type="transmembrane region" description="Helical" evidence="6">
    <location>
        <begin position="539"/>
        <end position="561"/>
    </location>
</feature>
<dbReference type="GO" id="GO:0005886">
    <property type="term" value="C:plasma membrane"/>
    <property type="evidence" value="ECO:0007669"/>
    <property type="project" value="TreeGrafter"/>
</dbReference>
<keyword evidence="8" id="KW-1185">Reference proteome</keyword>
<feature type="transmembrane region" description="Helical" evidence="6">
    <location>
        <begin position="120"/>
        <end position="141"/>
    </location>
</feature>
<dbReference type="Pfam" id="PF02535">
    <property type="entry name" value="Zip"/>
    <property type="match status" value="1"/>
</dbReference>
<evidence type="ECO:0000256" key="6">
    <source>
        <dbReference type="SAM" id="Phobius"/>
    </source>
</evidence>
<name>A0AAE0UCZ7_SORBR</name>
<dbReference type="EMBL" id="JAUTDP010000004">
    <property type="protein sequence ID" value="KAK3399563.1"/>
    <property type="molecule type" value="Genomic_DNA"/>
</dbReference>
<feature type="transmembrane region" description="Helical" evidence="6">
    <location>
        <begin position="473"/>
        <end position="491"/>
    </location>
</feature>